<feature type="compositionally biased region" description="Low complexity" evidence="1">
    <location>
        <begin position="43"/>
        <end position="54"/>
    </location>
</feature>
<name>A0A7S4W2U6_9STRA</name>
<dbReference type="EMBL" id="HBNS01060984">
    <property type="protein sequence ID" value="CAE4668485.1"/>
    <property type="molecule type" value="Transcribed_RNA"/>
</dbReference>
<protein>
    <submittedName>
        <fullName evidence="2">Uncharacterized protein</fullName>
    </submittedName>
</protein>
<sequence>MSSTRKTLKQGGTYKRQEHTFGVAPPITVKSHCPNTSRHRDTSASNTSASNTSSGYAMRMDPRQRLFSRHNRQTKGESSEEITRMDRDPETLELSSVTQMSTAESSAQERLSPEEEDSFASRESIKKYVYSCKSRISEMESFLRQNDSQANLRLGDDDDDLDNELRELSEAERALHDEMECFFVPRQIDDTSSQAGDANFISIHVRNDESSDTASLEVSDLDDSNHTFGNIKKKLYSDSESTASDDIVRLKIKHHSSSFDSDSTASDSIVRMKIKQRKATLLHLKDSHLVEDADNNSGYVSLKPQLRSQSSTDADKLSPTSVATSSFINLAQKPLTFKPNKKKYVCKSRSSYFCRSLSELSDDDASTDHDQEENFTMQEQVVFGHEHDENSITQEESIMRRTAPRAFLPYQQDSPSCKQKNSLHQPQETESIRLMVENLTLESDSDHNIDQDANDEQKDDVIKQVAKGLFDRHEYKIKPLLTHNEEQDELTRTYEGTLMVYFASWMAIGFLHGKVPHTHFWMTVLVIPPVVALIETNLPHETDEAAIALGLICCGYFGEKVFVDKI</sequence>
<organism evidence="2">
    <name type="scientific">Ditylum brightwellii</name>
    <dbReference type="NCBI Taxonomy" id="49249"/>
    <lineage>
        <taxon>Eukaryota</taxon>
        <taxon>Sar</taxon>
        <taxon>Stramenopiles</taxon>
        <taxon>Ochrophyta</taxon>
        <taxon>Bacillariophyta</taxon>
        <taxon>Mediophyceae</taxon>
        <taxon>Lithodesmiophycidae</taxon>
        <taxon>Lithodesmiales</taxon>
        <taxon>Lithodesmiaceae</taxon>
        <taxon>Ditylum</taxon>
    </lineage>
</organism>
<accession>A0A7S4W2U6</accession>
<gene>
    <name evidence="2" type="ORF">DBRI00130_LOCUS43939</name>
</gene>
<evidence type="ECO:0000313" key="2">
    <source>
        <dbReference type="EMBL" id="CAE4668485.1"/>
    </source>
</evidence>
<dbReference type="AlphaFoldDB" id="A0A7S4W2U6"/>
<evidence type="ECO:0000256" key="1">
    <source>
        <dbReference type="SAM" id="MobiDB-lite"/>
    </source>
</evidence>
<feature type="region of interest" description="Disordered" evidence="1">
    <location>
        <begin position="1"/>
        <end position="120"/>
    </location>
</feature>
<reference evidence="2" key="1">
    <citation type="submission" date="2021-01" db="EMBL/GenBank/DDBJ databases">
        <authorList>
            <person name="Corre E."/>
            <person name="Pelletier E."/>
            <person name="Niang G."/>
            <person name="Scheremetjew M."/>
            <person name="Finn R."/>
            <person name="Kale V."/>
            <person name="Holt S."/>
            <person name="Cochrane G."/>
            <person name="Meng A."/>
            <person name="Brown T."/>
            <person name="Cohen L."/>
        </authorList>
    </citation>
    <scope>NUCLEOTIDE SEQUENCE</scope>
    <source>
        <strain evidence="2">GSO104</strain>
    </source>
</reference>
<feature type="compositionally biased region" description="Basic and acidic residues" evidence="1">
    <location>
        <begin position="74"/>
        <end position="90"/>
    </location>
</feature>
<feature type="compositionally biased region" description="Polar residues" evidence="1">
    <location>
        <begin position="93"/>
        <end position="109"/>
    </location>
</feature>
<proteinExistence type="predicted"/>